<evidence type="ECO:0000313" key="5">
    <source>
        <dbReference type="Proteomes" id="UP000527860"/>
    </source>
</evidence>
<sequence length="1482" mass="165161">MIYLFDRQKKLQKIIPKKHLLSAIQTVELNGLYQLSVEVPLFYETKEGTQYNHKKNVEKAWFAGHYDRQKRFQLYKIHSRKVRAEAKQTLVFDGVHIFFDEAKAMGNIHDRRFRDTEMKPAADAAFNPIGWYVKDYDVTDRADITFYRDSVANARSLIIEKFGVEFDYGLTFNGRKIISKDLYIKKRLGRWTGKRFAYGSNLLSLTQEEDESEVYTAAVGRGRGEESGEGHGPRIEFTDIEWSKDGITKPPGQNYIEIPSATAEYGYYENGEIHPRIASEVVFENTENKQLLADSTYYWLLENCVPKALWKTDVAKADVHDLGDGVGVIYKKANIIKKARVHKMENNLLDHRLSKIILGDYQHFKTDKRQQSISAQLKRNRNDTQSYITQLKNDFDVRYDAQATAIENAYQQAVIDANAETAAAEQRMQTELNTQRNEIETAIETSRTNAINAATDYSDALEAQLTQDIATQRTELLGAIDTARTEAISQAEQDAEAKAGQVQSNLETFKGEHEALYNEITGNISDIDTFLGDKSTTLRQQFESVQNDLLSVEGELGSTREALQKQLDDAKAELDGLEVGGRNLFSTSVFIETHSYPNGKYENDSGKLVILDVDQSGTSSYGSIANLKPNQSYIMSFSERMNDRFVYYDESGEGASPETKVWNFDNTILQIKTGDSQLEMRGKFYPISTDYPYTVEIQIEEGNKATSWEAPPEDTEQKITTLNQQIDFIDGQLSAKLEQTDIEPLQSKITEYGLELDANAESIGLLQDKTELHDDDITTWSNETKLNSDSITAMLTRVSDTESGLEQAQADISASADEISALLTKTDGHESQLSSFTQTVDSIETTVAGHDDWFNTHGSNAEQTIAGFERKAWLDDIVNPNLLSHTDITKVENRRQWSSFNAGVTGLTYGEYMRVRNTAAGSTLGIRSPNLALVEGEQYTLSFTAFVENASVSEHFNYCYVFSPLGNYKVNNPTFTVVETPTGSYGGNTVRQYKLTFTAARNEEQAQIMIGSRTTETGIDASFAFKHPKLEMDTRATAYHTSFMSIEERADLIRLQVQDIEGDYVKQSGVSVTGGQVNIGSVQIGDDELASILSVSPQTVDVITEKMRITGDLAVAGDIESLAVSAVTADFAEIFADVADIGFIKGNHIETNSINVDHLTGADAILGLLMARTVFSEEVKTLSIEAAKANFGEIVAGTADIDFINGSHIEATSIVSKHLALESATMERLVARTIFTDAVFAKSIEAVHADLTSVTSEIMTTNILKSEWLKVDTALFERFTANEAFIDRLVVKAANVRDLEAITIDAVQANLTTVMNSMGEVEGGLTIRRPDGALFIENGLQKFGQPIQLVEYRSDGVEWNGQTYDTSRRGTQIFQTAYTDHSGRYANFSFRVGLRWDSPSASDHIAVLVRPGNVPSGVSLQNYYEERTIVYRDSGLKSLTINVPLPRPTYGALSFTLEFYNVATINQGSIVQVRPTRAWISA</sequence>
<dbReference type="EMBL" id="JABEVU030000001">
    <property type="protein sequence ID" value="MDB0581244.1"/>
    <property type="molecule type" value="Genomic_DNA"/>
</dbReference>
<dbReference type="Pfam" id="PF06605">
    <property type="entry name" value="Prophage_tail"/>
    <property type="match status" value="1"/>
</dbReference>
<dbReference type="InterPro" id="IPR007119">
    <property type="entry name" value="Phage_tail_spike_N"/>
</dbReference>
<dbReference type="Proteomes" id="UP000031546">
    <property type="component" value="Unassembled WGS sequence"/>
</dbReference>
<evidence type="ECO:0000313" key="4">
    <source>
        <dbReference type="Proteomes" id="UP000031546"/>
    </source>
</evidence>
<organism evidence="2 4">
    <name type="scientific">Salinicoccus roseus</name>
    <dbReference type="NCBI Taxonomy" id="45670"/>
    <lineage>
        <taxon>Bacteria</taxon>
        <taxon>Bacillati</taxon>
        <taxon>Bacillota</taxon>
        <taxon>Bacilli</taxon>
        <taxon>Bacillales</taxon>
        <taxon>Staphylococcaceae</taxon>
        <taxon>Salinicoccus</taxon>
    </lineage>
</organism>
<name>A0A0C2E3D1_9STAP</name>
<gene>
    <name evidence="3" type="ORF">F7P68_0011995</name>
    <name evidence="2" type="ORF">SN16_10575</name>
</gene>
<reference evidence="2 4" key="1">
    <citation type="submission" date="2015-01" db="EMBL/GenBank/DDBJ databases">
        <title>Genome sequences of high lactate-tolerant strain Salinicoccus roseus W12 with industrial interest.</title>
        <authorList>
            <person name="Wang H."/>
            <person name="Yu B."/>
        </authorList>
    </citation>
    <scope>NUCLEOTIDE SEQUENCE [LARGE SCALE GENOMIC DNA]</scope>
    <source>
        <strain evidence="2 4">W12</strain>
    </source>
</reference>
<feature type="domain" description="Tail spike" evidence="1">
    <location>
        <begin position="107"/>
        <end position="360"/>
    </location>
</feature>
<protein>
    <submittedName>
        <fullName evidence="3">Phage tail protein</fullName>
    </submittedName>
</protein>
<evidence type="ECO:0000259" key="1">
    <source>
        <dbReference type="Pfam" id="PF06605"/>
    </source>
</evidence>
<accession>A0A0C2E3D1</accession>
<reference evidence="5" key="2">
    <citation type="submission" date="2020-04" db="EMBL/GenBank/DDBJ databases">
        <title>Genome analysis and biological profiling of marine Cellulosimicrobium funkei MOSEL-ME6.</title>
        <authorList>
            <person name="Tanveer F."/>
            <person name="Xie Y."/>
            <person name="Shinwari Z.K."/>
        </authorList>
    </citation>
    <scope>NUCLEOTIDE SEQUENCE [LARGE SCALE GENOMIC DNA]</scope>
    <source>
        <strain evidence="5">MOSEL-ME25</strain>
    </source>
</reference>
<evidence type="ECO:0000313" key="3">
    <source>
        <dbReference type="EMBL" id="MDB0581244.1"/>
    </source>
</evidence>
<reference evidence="3 5" key="4">
    <citation type="submission" date="2022-12" db="EMBL/GenBank/DDBJ databases">
        <title>Genome analysis and biological profiling of marine Salinicoccus roseus MOSEL-ME25.</title>
        <authorList>
            <person name="Mirza F.T."/>
            <person name="Xie Y."/>
            <person name="Shinwari Z.K."/>
        </authorList>
    </citation>
    <scope>NUCLEOTIDE SEQUENCE [LARGE SCALE GENOMIC DNA]</scope>
    <source>
        <strain evidence="3 5">MOSEL-ME25</strain>
    </source>
</reference>
<dbReference type="OrthoDB" id="2311165at2"/>
<proteinExistence type="predicted"/>
<keyword evidence="5" id="KW-1185">Reference proteome</keyword>
<dbReference type="NCBIfam" id="TIGR01665">
    <property type="entry name" value="put_anti_recept"/>
    <property type="match status" value="1"/>
</dbReference>
<dbReference type="InterPro" id="IPR010572">
    <property type="entry name" value="Tail_dom"/>
</dbReference>
<dbReference type="EMBL" id="JXII01000009">
    <property type="protein sequence ID" value="KIH69947.1"/>
    <property type="molecule type" value="Genomic_DNA"/>
</dbReference>
<dbReference type="GeneID" id="77845997"/>
<evidence type="ECO:0000313" key="2">
    <source>
        <dbReference type="EMBL" id="KIH69947.1"/>
    </source>
</evidence>
<reference evidence="3" key="3">
    <citation type="submission" date="2020-04" db="EMBL/GenBank/DDBJ databases">
        <authorList>
            <person name="Tanveer F."/>
            <person name="Xie Y."/>
            <person name="Shinwari Z.K."/>
        </authorList>
    </citation>
    <scope>NUCLEOTIDE SEQUENCE</scope>
    <source>
        <strain evidence="3">MOSEL-ME25</strain>
    </source>
</reference>
<dbReference type="RefSeq" id="WP_040106588.1">
    <property type="nucleotide sequence ID" value="NZ_JABEVU030000001.1"/>
</dbReference>
<comment type="caution">
    <text evidence="2">The sequence shown here is derived from an EMBL/GenBank/DDBJ whole genome shotgun (WGS) entry which is preliminary data.</text>
</comment>
<dbReference type="Proteomes" id="UP000527860">
    <property type="component" value="Unassembled WGS sequence"/>
</dbReference>
<dbReference type="STRING" id="45670.SN16_10575"/>